<dbReference type="KEGG" id="dpx:DAPPUDRAFT_250634"/>
<dbReference type="InParanoid" id="E9GZ00"/>
<organism evidence="1 2">
    <name type="scientific">Daphnia pulex</name>
    <name type="common">Water flea</name>
    <dbReference type="NCBI Taxonomy" id="6669"/>
    <lineage>
        <taxon>Eukaryota</taxon>
        <taxon>Metazoa</taxon>
        <taxon>Ecdysozoa</taxon>
        <taxon>Arthropoda</taxon>
        <taxon>Crustacea</taxon>
        <taxon>Branchiopoda</taxon>
        <taxon>Diplostraca</taxon>
        <taxon>Cladocera</taxon>
        <taxon>Anomopoda</taxon>
        <taxon>Daphniidae</taxon>
        <taxon>Daphnia</taxon>
    </lineage>
</organism>
<dbReference type="AlphaFoldDB" id="E9GZ00"/>
<dbReference type="Gene3D" id="3.40.20.10">
    <property type="entry name" value="Severin"/>
    <property type="match status" value="1"/>
</dbReference>
<evidence type="ECO:0000313" key="2">
    <source>
        <dbReference type="Proteomes" id="UP000000305"/>
    </source>
</evidence>
<sequence>MNTEYVEEHMSGLQATETMLELKSKTKAFKNTVYFSQERKEAEIKAQEDGLKSADKAFPKESRTPANEAAKFYQTGYSEDTKRFDLKDEVYEFSSLVQSKNARKLNPTSLAEVFKRFPQLKESCDPNLADSEWRKHASLPLSHFGVTDRYAFDYEEVDTGVDEREVQRMKLEKLTQNFHLSSSALASKEDFAAISVKSVEETSGDQPNKTGPTYLMQVKDRTKIQISLVELTNKLANSGVCYILVTPTNVTQFIGVIERSRKEDKVRINSFYGSSKRLWTALGRTNAEQSVIAAVQMPIAENYELDSMYIFEIQTECFIFQKL</sequence>
<dbReference type="EMBL" id="GL732576">
    <property type="protein sequence ID" value="EFX75243.1"/>
    <property type="molecule type" value="Genomic_DNA"/>
</dbReference>
<gene>
    <name evidence="1" type="ORF">DAPPUDRAFT_250634</name>
</gene>
<protein>
    <submittedName>
        <fullName evidence="1">Uncharacterized protein</fullName>
    </submittedName>
</protein>
<evidence type="ECO:0000313" key="1">
    <source>
        <dbReference type="EMBL" id="EFX75243.1"/>
    </source>
</evidence>
<keyword evidence="2" id="KW-1185">Reference proteome</keyword>
<name>E9GZ00_DAPPU</name>
<dbReference type="InterPro" id="IPR029006">
    <property type="entry name" value="ADF-H/Gelsolin-like_dom_sf"/>
</dbReference>
<accession>E9GZ00</accession>
<proteinExistence type="predicted"/>
<dbReference type="eggNOG" id="KOG0445">
    <property type="taxonomic scope" value="Eukaryota"/>
</dbReference>
<dbReference type="Proteomes" id="UP000000305">
    <property type="component" value="Unassembled WGS sequence"/>
</dbReference>
<dbReference type="HOGENOM" id="CLU_861245_0_0_1"/>
<dbReference type="OrthoDB" id="28894at2759"/>
<reference evidence="1 2" key="1">
    <citation type="journal article" date="2011" name="Science">
        <title>The ecoresponsive genome of Daphnia pulex.</title>
        <authorList>
            <person name="Colbourne J.K."/>
            <person name="Pfrender M.E."/>
            <person name="Gilbert D."/>
            <person name="Thomas W.K."/>
            <person name="Tucker A."/>
            <person name="Oakley T.H."/>
            <person name="Tokishita S."/>
            <person name="Aerts A."/>
            <person name="Arnold G.J."/>
            <person name="Basu M.K."/>
            <person name="Bauer D.J."/>
            <person name="Caceres C.E."/>
            <person name="Carmel L."/>
            <person name="Casola C."/>
            <person name="Choi J.H."/>
            <person name="Detter J.C."/>
            <person name="Dong Q."/>
            <person name="Dusheyko S."/>
            <person name="Eads B.D."/>
            <person name="Frohlich T."/>
            <person name="Geiler-Samerotte K.A."/>
            <person name="Gerlach D."/>
            <person name="Hatcher P."/>
            <person name="Jogdeo S."/>
            <person name="Krijgsveld J."/>
            <person name="Kriventseva E.V."/>
            <person name="Kultz D."/>
            <person name="Laforsch C."/>
            <person name="Lindquist E."/>
            <person name="Lopez J."/>
            <person name="Manak J.R."/>
            <person name="Muller J."/>
            <person name="Pangilinan J."/>
            <person name="Patwardhan R.P."/>
            <person name="Pitluck S."/>
            <person name="Pritham E.J."/>
            <person name="Rechtsteiner A."/>
            <person name="Rho M."/>
            <person name="Rogozin I.B."/>
            <person name="Sakarya O."/>
            <person name="Salamov A."/>
            <person name="Schaack S."/>
            <person name="Shapiro H."/>
            <person name="Shiga Y."/>
            <person name="Skalitzky C."/>
            <person name="Smith Z."/>
            <person name="Souvorov A."/>
            <person name="Sung W."/>
            <person name="Tang Z."/>
            <person name="Tsuchiya D."/>
            <person name="Tu H."/>
            <person name="Vos H."/>
            <person name="Wang M."/>
            <person name="Wolf Y.I."/>
            <person name="Yamagata H."/>
            <person name="Yamada T."/>
            <person name="Ye Y."/>
            <person name="Shaw J.R."/>
            <person name="Andrews J."/>
            <person name="Crease T.J."/>
            <person name="Tang H."/>
            <person name="Lucas S.M."/>
            <person name="Robertson H.M."/>
            <person name="Bork P."/>
            <person name="Koonin E.V."/>
            <person name="Zdobnov E.M."/>
            <person name="Grigoriev I.V."/>
            <person name="Lynch M."/>
            <person name="Boore J.L."/>
        </authorList>
    </citation>
    <scope>NUCLEOTIDE SEQUENCE [LARGE SCALE GENOMIC DNA]</scope>
</reference>